<feature type="transmembrane region" description="Helical" evidence="2">
    <location>
        <begin position="113"/>
        <end position="135"/>
    </location>
</feature>
<gene>
    <name evidence="3" type="ORF">PVAG01_02616</name>
</gene>
<comment type="caution">
    <text evidence="3">The sequence shown here is derived from an EMBL/GenBank/DDBJ whole genome shotgun (WGS) entry which is preliminary data.</text>
</comment>
<protein>
    <submittedName>
        <fullName evidence="3">Uncharacterized protein</fullName>
    </submittedName>
</protein>
<evidence type="ECO:0000313" key="3">
    <source>
        <dbReference type="EMBL" id="KAL3425825.1"/>
    </source>
</evidence>
<proteinExistence type="predicted"/>
<keyword evidence="4" id="KW-1185">Reference proteome</keyword>
<organism evidence="3 4">
    <name type="scientific">Phlyctema vagabunda</name>
    <dbReference type="NCBI Taxonomy" id="108571"/>
    <lineage>
        <taxon>Eukaryota</taxon>
        <taxon>Fungi</taxon>
        <taxon>Dikarya</taxon>
        <taxon>Ascomycota</taxon>
        <taxon>Pezizomycotina</taxon>
        <taxon>Leotiomycetes</taxon>
        <taxon>Helotiales</taxon>
        <taxon>Dermateaceae</taxon>
        <taxon>Phlyctema</taxon>
    </lineage>
</organism>
<feature type="transmembrane region" description="Helical" evidence="2">
    <location>
        <begin position="12"/>
        <end position="32"/>
    </location>
</feature>
<evidence type="ECO:0000256" key="1">
    <source>
        <dbReference type="SAM" id="MobiDB-lite"/>
    </source>
</evidence>
<name>A0ABR4PRD7_9HELO</name>
<dbReference type="EMBL" id="JBFCZG010000002">
    <property type="protein sequence ID" value="KAL3425825.1"/>
    <property type="molecule type" value="Genomic_DNA"/>
</dbReference>
<feature type="region of interest" description="Disordered" evidence="1">
    <location>
        <begin position="168"/>
        <end position="193"/>
    </location>
</feature>
<keyword evidence="2" id="KW-1133">Transmembrane helix</keyword>
<keyword evidence="2" id="KW-0472">Membrane</keyword>
<feature type="transmembrane region" description="Helical" evidence="2">
    <location>
        <begin position="37"/>
        <end position="55"/>
    </location>
</feature>
<evidence type="ECO:0000256" key="2">
    <source>
        <dbReference type="SAM" id="Phobius"/>
    </source>
</evidence>
<evidence type="ECO:0000313" key="4">
    <source>
        <dbReference type="Proteomes" id="UP001629113"/>
    </source>
</evidence>
<accession>A0ABR4PRD7</accession>
<dbReference type="Proteomes" id="UP001629113">
    <property type="component" value="Unassembled WGS sequence"/>
</dbReference>
<reference evidence="3 4" key="1">
    <citation type="submission" date="2024-06" db="EMBL/GenBank/DDBJ databases">
        <title>Complete genome of Phlyctema vagabunda strain 19-DSS-EL-015.</title>
        <authorList>
            <person name="Fiorenzani C."/>
        </authorList>
    </citation>
    <scope>NUCLEOTIDE SEQUENCE [LARGE SCALE GENOMIC DNA]</scope>
    <source>
        <strain evidence="3 4">19-DSS-EL-015</strain>
    </source>
</reference>
<sequence>MLFGGTLRSWGYSNETSTFFVAWACFSLAILLRSNRYLRFSFYQAAIISFAYNYLWPLCRDWNASQKNARYCAARWKTIGCHLPERPGNQTIEECSELISCAGFRTRDLFDGLYFMLGNALLYAAIATALAEIFAKLFSDDATWYQKYLDEYYEDDDIPVAEQVITYEEEDEGDKKEEYDEDEDGYVQPELPPKVLPSYRQRVIIGDRGRVTI</sequence>
<keyword evidence="2" id="KW-0812">Transmembrane</keyword>